<sequence length="272" mass="30969">MAAPTMKSTSILTEHLQYPAISLVDDIINAVNEVMYKCTAAMEKYLMEKSIVGGRDHSEEIKIGIAKLESILEQSVDKNFDKLELYVLRNVLRIPQELLDANVFRLAYQRNLIIPSQSESELSRLQLEEKAKQVENALRINQELKTRITKAKTIKQRIGKFKELVLAAFKTHNDDSPEFQQIVESLTPLDDSLKLLTLQLKQLYLDSEEKVSMDLVQTTHQTLEDSGHLRAHYIDRETNRILGPVGENTESPTPEEPIVSSPDLESLKRLTT</sequence>
<reference evidence="11 12" key="1">
    <citation type="submission" date="2016-08" db="EMBL/GenBank/DDBJ databases">
        <title>Draft genome sequence of allopolyploid Zygosaccharomyces rouxii.</title>
        <authorList>
            <person name="Watanabe J."/>
            <person name="Uehara K."/>
            <person name="Mogi Y."/>
            <person name="Tsukioka Y."/>
        </authorList>
    </citation>
    <scope>NUCLEOTIDE SEQUENCE [LARGE SCALE GENOMIC DNA]</scope>
    <source>
        <strain evidence="11 12">NBRC 110957</strain>
    </source>
</reference>
<feature type="region of interest" description="Disordered" evidence="10">
    <location>
        <begin position="238"/>
        <end position="272"/>
    </location>
</feature>
<keyword evidence="8" id="KW-0131">Cell cycle</keyword>
<dbReference type="GO" id="GO:0034501">
    <property type="term" value="P:protein localization to kinetochore"/>
    <property type="evidence" value="ECO:0007669"/>
    <property type="project" value="EnsemblFungi"/>
</dbReference>
<comment type="subcellular location">
    <subcellularLocation>
        <location evidence="1">Chromosome</location>
        <location evidence="1">Centromere</location>
        <location evidence="1">Kinetochore</location>
    </subcellularLocation>
</comment>
<dbReference type="PANTHER" id="PTHR14527:SF2">
    <property type="entry name" value="PROTEIN MIS12 HOMOLOG"/>
    <property type="match status" value="1"/>
</dbReference>
<organism evidence="11 12">
    <name type="scientific">Zygosaccharomyces rouxii</name>
    <dbReference type="NCBI Taxonomy" id="4956"/>
    <lineage>
        <taxon>Eukaryota</taxon>
        <taxon>Fungi</taxon>
        <taxon>Dikarya</taxon>
        <taxon>Ascomycota</taxon>
        <taxon>Saccharomycotina</taxon>
        <taxon>Saccharomycetes</taxon>
        <taxon>Saccharomycetales</taxon>
        <taxon>Saccharomycetaceae</taxon>
        <taxon>Zygosaccharomyces</taxon>
    </lineage>
</organism>
<dbReference type="GO" id="GO:0000070">
    <property type="term" value="P:mitotic sister chromatid segregation"/>
    <property type="evidence" value="ECO:0007669"/>
    <property type="project" value="TreeGrafter"/>
</dbReference>
<protein>
    <recommendedName>
        <fullName evidence="13">Kinetochore-associated protein MTW1</fullName>
    </recommendedName>
</protein>
<evidence type="ECO:0000256" key="6">
    <source>
        <dbReference type="ARBA" id="ARBA00022838"/>
    </source>
</evidence>
<evidence type="ECO:0000256" key="8">
    <source>
        <dbReference type="ARBA" id="ARBA00023306"/>
    </source>
</evidence>
<dbReference type="OMA" id="CTQAMET"/>
<evidence type="ECO:0000256" key="5">
    <source>
        <dbReference type="ARBA" id="ARBA00022776"/>
    </source>
</evidence>
<name>A0A1Q2ZZ87_ZYGRO</name>
<keyword evidence="9" id="KW-0137">Centromere</keyword>
<evidence type="ECO:0000256" key="10">
    <source>
        <dbReference type="SAM" id="MobiDB-lite"/>
    </source>
</evidence>
<keyword evidence="4" id="KW-0132">Cell division</keyword>
<dbReference type="PANTHER" id="PTHR14527">
    <property type="entry name" value="PROTEIN MIS12 HOMOLOG"/>
    <property type="match status" value="1"/>
</dbReference>
<evidence type="ECO:0000256" key="3">
    <source>
        <dbReference type="ARBA" id="ARBA00022454"/>
    </source>
</evidence>
<dbReference type="Proteomes" id="UP000187013">
    <property type="component" value="Unassembled WGS sequence"/>
</dbReference>
<keyword evidence="7" id="KW-0175">Coiled coil</keyword>
<dbReference type="AlphaFoldDB" id="A0A1Q2ZZ87"/>
<evidence type="ECO:0000256" key="9">
    <source>
        <dbReference type="ARBA" id="ARBA00023328"/>
    </source>
</evidence>
<proteinExistence type="inferred from homology"/>
<evidence type="ECO:0000256" key="7">
    <source>
        <dbReference type="ARBA" id="ARBA00023054"/>
    </source>
</evidence>
<keyword evidence="5" id="KW-0498">Mitosis</keyword>
<dbReference type="GO" id="GO:0000922">
    <property type="term" value="C:spindle pole"/>
    <property type="evidence" value="ECO:0007669"/>
    <property type="project" value="EnsemblFungi"/>
</dbReference>
<accession>A0A1Q2ZZ87</accession>
<evidence type="ECO:0000313" key="11">
    <source>
        <dbReference type="EMBL" id="GAV48775.1"/>
    </source>
</evidence>
<dbReference type="OrthoDB" id="1884855at2759"/>
<dbReference type="GO" id="GO:0005634">
    <property type="term" value="C:nucleus"/>
    <property type="evidence" value="ECO:0007669"/>
    <property type="project" value="EnsemblFungi"/>
</dbReference>
<evidence type="ECO:0000256" key="1">
    <source>
        <dbReference type="ARBA" id="ARBA00004629"/>
    </source>
</evidence>
<evidence type="ECO:0008006" key="13">
    <source>
        <dbReference type="Google" id="ProtNLM"/>
    </source>
</evidence>
<dbReference type="GO" id="GO:0000444">
    <property type="term" value="C:MIS12/MIND type complex"/>
    <property type="evidence" value="ECO:0007669"/>
    <property type="project" value="EnsemblFungi"/>
</dbReference>
<evidence type="ECO:0000313" key="12">
    <source>
        <dbReference type="Proteomes" id="UP000187013"/>
    </source>
</evidence>
<dbReference type="Pfam" id="PF05859">
    <property type="entry name" value="Mis12"/>
    <property type="match status" value="1"/>
</dbReference>
<keyword evidence="3" id="KW-0158">Chromosome</keyword>
<gene>
    <name evidence="11" type="ORF">ZYGR_0N01800</name>
</gene>
<evidence type="ECO:0000256" key="2">
    <source>
        <dbReference type="ARBA" id="ARBA00008643"/>
    </source>
</evidence>
<dbReference type="InterPro" id="IPR008685">
    <property type="entry name" value="Centromere_Mis12"/>
</dbReference>
<evidence type="ECO:0000256" key="4">
    <source>
        <dbReference type="ARBA" id="ARBA00022618"/>
    </source>
</evidence>
<keyword evidence="6" id="KW-0995">Kinetochore</keyword>
<dbReference type="GO" id="GO:0051382">
    <property type="term" value="P:kinetochore assembly"/>
    <property type="evidence" value="ECO:0007669"/>
    <property type="project" value="TreeGrafter"/>
</dbReference>
<dbReference type="GO" id="GO:0051301">
    <property type="term" value="P:cell division"/>
    <property type="evidence" value="ECO:0007669"/>
    <property type="project" value="UniProtKB-KW"/>
</dbReference>
<comment type="similarity">
    <text evidence="2">Belongs to the mis12 family.</text>
</comment>
<comment type="caution">
    <text evidence="11">The sequence shown here is derived from an EMBL/GenBank/DDBJ whole genome shotgun (WGS) entry which is preliminary data.</text>
</comment>
<dbReference type="eggNOG" id="ENOG502S72R">
    <property type="taxonomic scope" value="Eukaryota"/>
</dbReference>
<dbReference type="EMBL" id="BDGX01000014">
    <property type="protein sequence ID" value="GAV48775.1"/>
    <property type="molecule type" value="Genomic_DNA"/>
</dbReference>